<dbReference type="EMBL" id="MK072073">
    <property type="protein sequence ID" value="AYV78283.1"/>
    <property type="molecule type" value="Genomic_DNA"/>
</dbReference>
<dbReference type="PANTHER" id="PTHR11274:SF0">
    <property type="entry name" value="GENERAL TRANSCRIPTION AND DNA REPAIR FACTOR IIH HELICASE SUBUNIT XPB"/>
    <property type="match status" value="1"/>
</dbReference>
<dbReference type="SUPFAM" id="SSF55608">
    <property type="entry name" value="Homing endonucleases"/>
    <property type="match status" value="1"/>
</dbReference>
<dbReference type="Gene3D" id="2.170.16.10">
    <property type="entry name" value="Hedgehog/Intein (Hint) domain"/>
    <property type="match status" value="1"/>
</dbReference>
<dbReference type="PROSITE" id="PS50817">
    <property type="entry name" value="INTEIN_N_TER"/>
    <property type="match status" value="1"/>
</dbReference>
<dbReference type="SMART" id="SM00487">
    <property type="entry name" value="DEXDc"/>
    <property type="match status" value="1"/>
</dbReference>
<gene>
    <name evidence="10" type="ORF">Edafosvirus8_33</name>
</gene>
<dbReference type="GO" id="GO:0004386">
    <property type="term" value="F:helicase activity"/>
    <property type="evidence" value="ECO:0007669"/>
    <property type="project" value="UniProtKB-KW"/>
</dbReference>
<dbReference type="Pfam" id="PF00271">
    <property type="entry name" value="Helicase_C"/>
    <property type="match status" value="1"/>
</dbReference>
<evidence type="ECO:0000256" key="6">
    <source>
        <dbReference type="ARBA" id="ARBA00023000"/>
    </source>
</evidence>
<dbReference type="InterPro" id="IPR004042">
    <property type="entry name" value="Intein_endonuc_central"/>
</dbReference>
<evidence type="ECO:0000256" key="1">
    <source>
        <dbReference type="ARBA" id="ARBA00022741"/>
    </source>
</evidence>
<keyword evidence="4" id="KW-0068">Autocatalytic cleavage</keyword>
<dbReference type="GO" id="GO:0004519">
    <property type="term" value="F:endonuclease activity"/>
    <property type="evidence" value="ECO:0007669"/>
    <property type="project" value="InterPro"/>
</dbReference>
<evidence type="ECO:0000256" key="5">
    <source>
        <dbReference type="ARBA" id="ARBA00022840"/>
    </source>
</evidence>
<dbReference type="Gene3D" id="3.10.28.10">
    <property type="entry name" value="Homing endonucleases"/>
    <property type="match status" value="1"/>
</dbReference>
<dbReference type="InterPro" id="IPR027434">
    <property type="entry name" value="Homing_endonucl"/>
</dbReference>
<dbReference type="Gene3D" id="3.40.50.300">
    <property type="entry name" value="P-loop containing nucleotide triphosphate hydrolases"/>
    <property type="match status" value="2"/>
</dbReference>
<feature type="compositionally biased region" description="Basic residues" evidence="7">
    <location>
        <begin position="832"/>
        <end position="841"/>
    </location>
</feature>
<proteinExistence type="predicted"/>
<dbReference type="GO" id="GO:0003677">
    <property type="term" value="F:DNA binding"/>
    <property type="evidence" value="ECO:0007669"/>
    <property type="project" value="InterPro"/>
</dbReference>
<dbReference type="InterPro" id="IPR036844">
    <property type="entry name" value="Hint_dom_sf"/>
</dbReference>
<dbReference type="Pfam" id="PF05203">
    <property type="entry name" value="Hom_end_hint"/>
    <property type="match status" value="1"/>
</dbReference>
<keyword evidence="3 10" id="KW-0347">Helicase</keyword>
<dbReference type="GO" id="GO:0016539">
    <property type="term" value="P:intein-mediated protein splicing"/>
    <property type="evidence" value="ECO:0007669"/>
    <property type="project" value="InterPro"/>
</dbReference>
<sequence>MVNGILTRRGYVIKKDDLSDKEFEKIKEDLSVSPSANDEFGKDAVTYEVYNDDGENITVPRYYGIKYFGQPITNEIVSKNVKFKFTKELRDYQVKIVDNCLKSMKDNGGGILSVPCGMGKCLAKGTQIMMSDGSIKLVEDVKIGDLLMGDDSKPRKVLSLARGKEEMFDIIPTKGEKYTVNRSHILSLKYHTIKSVESFTINGIKYNNGDIVDISVDDYLKLPSMYHGKESPLKGFRVPIDFDSKQVDDSPYALGLWLGDGNPERWDENKYIPDLYKYNSRDIRLQLLAGIIDGNLNKNTDGYDIYLESEKLIDDVIYLCRSLGFAAYKSCTISKNGTYYKTTIYGNDLEKIPILRHRKSTKDLPGNSPENLAKNPLLYNIYVMSIGEGDYYGFEIDGNKRFVLGDFSVTHNTTMALYMACALGLKTLVVVHKSFLQDQWYDRAQFFTNARIGLIRSKKKDVKHKDIVIGMIHSISMIDYDMKLFDEFGLVIYDECHHVAARIFSKALYKTGANYTLGLSATPYRGDGLTKVINWYLGDMMYRETKKINKLVVAKIFNYQSDSDLFVEKKRWVAGKIRPFMPTMITNLTLIPERNKFIIDIINNLRKYPERKTLILSGRIDHLEYLKNEVDKYIKEEEEKGIILENECKTYYYIGKLKQAQRREAEQNADILFASYAMAEEGLDIDRLNTIILATPQKNVEQAVGRIMRKILKKEDTKPLIIDIADYLSRFKEQSKRRLKQYTDGKYQIKEYYVQDDKLISYTDHLKNKYGYTEKEIQKNITDNPNKIYDPDISKILFLDNDDCEENDNNSDDKNECINDNQDEQIVVKGKEKGKGKKKYQPKYDDDAYLFDED</sequence>
<evidence type="ECO:0000259" key="8">
    <source>
        <dbReference type="PROSITE" id="PS50819"/>
    </source>
</evidence>
<evidence type="ECO:0000256" key="3">
    <source>
        <dbReference type="ARBA" id="ARBA00022806"/>
    </source>
</evidence>
<evidence type="ECO:0000259" key="9">
    <source>
        <dbReference type="PROSITE" id="PS51192"/>
    </source>
</evidence>
<feature type="domain" description="Helicase ATP-binding" evidence="9">
    <location>
        <begin position="393"/>
        <end position="541"/>
    </location>
</feature>
<feature type="domain" description="DOD-type homing endonuclease" evidence="8">
    <location>
        <begin position="253"/>
        <end position="325"/>
    </location>
</feature>
<evidence type="ECO:0000256" key="4">
    <source>
        <dbReference type="ARBA" id="ARBA00022813"/>
    </source>
</evidence>
<dbReference type="SUPFAM" id="SSF51294">
    <property type="entry name" value="Hedgehog/intein (Hint) domain"/>
    <property type="match status" value="1"/>
</dbReference>
<dbReference type="Pfam" id="PF04851">
    <property type="entry name" value="ResIII"/>
    <property type="match status" value="1"/>
</dbReference>
<accession>A0A3G4ZXG9</accession>
<protein>
    <submittedName>
        <fullName evidence="10">Superfamily II DNA or RNA helicase</fullName>
    </submittedName>
</protein>
<feature type="region of interest" description="Disordered" evidence="7">
    <location>
        <begin position="808"/>
        <end position="841"/>
    </location>
</feature>
<dbReference type="InterPro" id="IPR001650">
    <property type="entry name" value="Helicase_C-like"/>
</dbReference>
<keyword evidence="6" id="KW-0651">Protein splicing</keyword>
<dbReference type="CDD" id="cd18785">
    <property type="entry name" value="SF2_C"/>
    <property type="match status" value="1"/>
</dbReference>
<dbReference type="InterPro" id="IPR014001">
    <property type="entry name" value="Helicase_ATP-bd"/>
</dbReference>
<dbReference type="GO" id="GO:0016787">
    <property type="term" value="F:hydrolase activity"/>
    <property type="evidence" value="ECO:0007669"/>
    <property type="project" value="UniProtKB-KW"/>
</dbReference>
<evidence type="ECO:0000256" key="7">
    <source>
        <dbReference type="SAM" id="MobiDB-lite"/>
    </source>
</evidence>
<reference evidence="10" key="1">
    <citation type="submission" date="2018-10" db="EMBL/GenBank/DDBJ databases">
        <title>Hidden diversity of soil giant viruses.</title>
        <authorList>
            <person name="Schulz F."/>
            <person name="Alteio L."/>
            <person name="Goudeau D."/>
            <person name="Ryan E.M."/>
            <person name="Malmstrom R.R."/>
            <person name="Blanchard J."/>
            <person name="Woyke T."/>
        </authorList>
    </citation>
    <scope>NUCLEOTIDE SEQUENCE</scope>
    <source>
        <strain evidence="10">EDV1</strain>
    </source>
</reference>
<dbReference type="PROSITE" id="PS51192">
    <property type="entry name" value="HELICASE_ATP_BIND_1"/>
    <property type="match status" value="1"/>
</dbReference>
<dbReference type="InterPro" id="IPR006935">
    <property type="entry name" value="Helicase/UvrB_N"/>
</dbReference>
<dbReference type="InterPro" id="IPR006141">
    <property type="entry name" value="Intein_N"/>
</dbReference>
<keyword evidence="2" id="KW-0378">Hydrolase</keyword>
<keyword evidence="1" id="KW-0547">Nucleotide-binding</keyword>
<dbReference type="InterPro" id="IPR050615">
    <property type="entry name" value="ATP-dep_DNA_Helicase"/>
</dbReference>
<dbReference type="GO" id="GO:0005524">
    <property type="term" value="F:ATP binding"/>
    <property type="evidence" value="ECO:0007669"/>
    <property type="project" value="UniProtKB-KW"/>
</dbReference>
<dbReference type="PROSITE" id="PS50819">
    <property type="entry name" value="INTEIN_ENDONUCLEASE"/>
    <property type="match status" value="1"/>
</dbReference>
<keyword evidence="5" id="KW-0067">ATP-binding</keyword>
<dbReference type="InterPro" id="IPR027417">
    <property type="entry name" value="P-loop_NTPase"/>
</dbReference>
<dbReference type="InterPro" id="IPR007868">
    <property type="entry name" value="Hom_end_hint"/>
</dbReference>
<evidence type="ECO:0000256" key="2">
    <source>
        <dbReference type="ARBA" id="ARBA00022801"/>
    </source>
</evidence>
<dbReference type="PANTHER" id="PTHR11274">
    <property type="entry name" value="RAD25/XP-B DNA REPAIR HELICASE"/>
    <property type="match status" value="1"/>
</dbReference>
<organism evidence="10">
    <name type="scientific">Edafosvirus sp</name>
    <dbReference type="NCBI Taxonomy" id="2487765"/>
    <lineage>
        <taxon>Viruses</taxon>
        <taxon>Varidnaviria</taxon>
        <taxon>Bamfordvirae</taxon>
        <taxon>Nucleocytoviricota</taxon>
        <taxon>Megaviricetes</taxon>
        <taxon>Imitervirales</taxon>
        <taxon>Mimiviridae</taxon>
        <taxon>Klosneuvirinae</taxon>
    </lineage>
</organism>
<dbReference type="SUPFAM" id="SSF52540">
    <property type="entry name" value="P-loop containing nucleoside triphosphate hydrolases"/>
    <property type="match status" value="1"/>
</dbReference>
<evidence type="ECO:0000313" key="10">
    <source>
        <dbReference type="EMBL" id="AYV78283.1"/>
    </source>
</evidence>
<name>A0A3G4ZXG9_9VIRU</name>